<dbReference type="EMBL" id="JAHXPT010000001">
    <property type="protein sequence ID" value="MBW6408791.1"/>
    <property type="molecule type" value="Genomic_DNA"/>
</dbReference>
<dbReference type="Proteomes" id="UP001519921">
    <property type="component" value="Unassembled WGS sequence"/>
</dbReference>
<dbReference type="SUPFAM" id="SSF52540">
    <property type="entry name" value="P-loop containing nucleoside triphosphate hydrolases"/>
    <property type="match status" value="1"/>
</dbReference>
<evidence type="ECO:0000313" key="2">
    <source>
        <dbReference type="EMBL" id="MBW6408791.1"/>
    </source>
</evidence>
<organism evidence="2 3">
    <name type="scientific">Clostridium weizhouense</name>
    <dbReference type="NCBI Taxonomy" id="2859781"/>
    <lineage>
        <taxon>Bacteria</taxon>
        <taxon>Bacillati</taxon>
        <taxon>Bacillota</taxon>
        <taxon>Clostridia</taxon>
        <taxon>Eubacteriales</taxon>
        <taxon>Clostridiaceae</taxon>
        <taxon>Clostridium</taxon>
    </lineage>
</organism>
<evidence type="ECO:0000259" key="1">
    <source>
        <dbReference type="Pfam" id="PF01695"/>
    </source>
</evidence>
<dbReference type="CDD" id="cd00009">
    <property type="entry name" value="AAA"/>
    <property type="match status" value="1"/>
</dbReference>
<feature type="domain" description="IstB-like ATP-binding" evidence="1">
    <location>
        <begin position="63"/>
        <end position="172"/>
    </location>
</feature>
<keyword evidence="2" id="KW-0547">Nucleotide-binding</keyword>
<dbReference type="Pfam" id="PF01695">
    <property type="entry name" value="IstB_IS21"/>
    <property type="match status" value="1"/>
</dbReference>
<name>A0ABS7AK30_9CLOT</name>
<reference evidence="2 3" key="1">
    <citation type="submission" date="2021-07" db="EMBL/GenBank/DDBJ databases">
        <title>Clostridium weizhouense sp. nov., an anaerobic bacterium isolated from activated sludge of Petroleum wastewater.</title>
        <authorList>
            <person name="Li Q."/>
        </authorList>
    </citation>
    <scope>NUCLEOTIDE SEQUENCE [LARGE SCALE GENOMIC DNA]</scope>
    <source>
        <strain evidence="2 3">YB-6</strain>
    </source>
</reference>
<dbReference type="Gene3D" id="3.40.50.300">
    <property type="entry name" value="P-loop containing nucleotide triphosphate hydrolases"/>
    <property type="match status" value="1"/>
</dbReference>
<sequence length="208" mass="24435">MQPLAVSCECRKIEKLKNEWKSSGINTEMSTQTFSNFEVWNESSEFAKEVAIAFYNDFKNIRNNRQNSILFCGQVGSGKTHLSVALGINLLDKKIKVVYMSYRDVLTKIKRNMLDDEYYTKIISKYQTCDVLLIDDLFKGKVNESDINIMFEIINYRYLNHLPVIISTEFTVDRLLYFDEGIGSRIYEMCKDYVVEIEKSQENNYRLR</sequence>
<dbReference type="PANTHER" id="PTHR30050:SF10">
    <property type="entry name" value="PHAGE-LIKE ELEMENT PBSX PROTEIN XKDC"/>
    <property type="match status" value="1"/>
</dbReference>
<comment type="caution">
    <text evidence="2">The sequence shown here is derived from an EMBL/GenBank/DDBJ whole genome shotgun (WGS) entry which is preliminary data.</text>
</comment>
<dbReference type="PANTHER" id="PTHR30050">
    <property type="entry name" value="CHROMOSOMAL REPLICATION INITIATOR PROTEIN DNAA"/>
    <property type="match status" value="1"/>
</dbReference>
<evidence type="ECO:0000313" key="3">
    <source>
        <dbReference type="Proteomes" id="UP001519921"/>
    </source>
</evidence>
<dbReference type="InterPro" id="IPR002611">
    <property type="entry name" value="IstB_ATP-bd"/>
</dbReference>
<accession>A0ABS7AK30</accession>
<dbReference type="InterPro" id="IPR027417">
    <property type="entry name" value="P-loop_NTPase"/>
</dbReference>
<keyword evidence="3" id="KW-1185">Reference proteome</keyword>
<proteinExistence type="predicted"/>
<keyword evidence="2" id="KW-0067">ATP-binding</keyword>
<dbReference type="RefSeq" id="WP_219778007.1">
    <property type="nucleotide sequence ID" value="NZ_JAHXPT010000001.1"/>
</dbReference>
<protein>
    <submittedName>
        <fullName evidence="2">ATP-binding protein</fullName>
    </submittedName>
</protein>
<gene>
    <name evidence="2" type="ORF">KYD98_01640</name>
</gene>
<dbReference type="GO" id="GO:0005524">
    <property type="term" value="F:ATP binding"/>
    <property type="evidence" value="ECO:0007669"/>
    <property type="project" value="UniProtKB-KW"/>
</dbReference>